<dbReference type="Proteomes" id="UP000322080">
    <property type="component" value="Unassembled WGS sequence"/>
</dbReference>
<evidence type="ECO:0000256" key="1">
    <source>
        <dbReference type="ARBA" id="ARBA00006018"/>
    </source>
</evidence>
<dbReference type="GO" id="GO:0005506">
    <property type="term" value="F:iron ion binding"/>
    <property type="evidence" value="ECO:0007669"/>
    <property type="project" value="TreeGrafter"/>
</dbReference>
<dbReference type="Gene3D" id="2.30.30.140">
    <property type="match status" value="1"/>
</dbReference>
<keyword evidence="3" id="KW-1185">Reference proteome</keyword>
<accession>A0A5D0RLJ3</accession>
<comment type="similarity">
    <text evidence="1">Belongs to the HupF/HypC family.</text>
</comment>
<protein>
    <submittedName>
        <fullName evidence="2">HypC/HybG/HupF family hydrogenase formation chaperone</fullName>
    </submittedName>
</protein>
<dbReference type="PRINTS" id="PR00445">
    <property type="entry name" value="HUPFHYPC"/>
</dbReference>
<evidence type="ECO:0000313" key="3">
    <source>
        <dbReference type="Proteomes" id="UP000322080"/>
    </source>
</evidence>
<dbReference type="Pfam" id="PF01455">
    <property type="entry name" value="HupF_HypC"/>
    <property type="match status" value="1"/>
</dbReference>
<gene>
    <name evidence="2" type="ORF">FVF75_07290</name>
</gene>
<dbReference type="EMBL" id="VSIY01000004">
    <property type="protein sequence ID" value="TYB82510.1"/>
    <property type="molecule type" value="Genomic_DNA"/>
</dbReference>
<comment type="caution">
    <text evidence="2">The sequence shown here is derived from an EMBL/GenBank/DDBJ whole genome shotgun (WGS) entry which is preliminary data.</text>
</comment>
<dbReference type="InterPro" id="IPR001109">
    <property type="entry name" value="Hydrogenase_HupF/HypC"/>
</dbReference>
<dbReference type="RefSeq" id="WP_148377273.1">
    <property type="nucleotide sequence ID" value="NZ_VSIY01000004.1"/>
</dbReference>
<dbReference type="SUPFAM" id="SSF159127">
    <property type="entry name" value="HupF/HypC-like"/>
    <property type="match status" value="1"/>
</dbReference>
<dbReference type="NCBIfam" id="TIGR00074">
    <property type="entry name" value="hypC_hupF"/>
    <property type="match status" value="1"/>
</dbReference>
<dbReference type="AlphaFoldDB" id="A0A5D0RLJ3"/>
<dbReference type="GO" id="GO:0051604">
    <property type="term" value="P:protein maturation"/>
    <property type="evidence" value="ECO:0007669"/>
    <property type="project" value="TreeGrafter"/>
</dbReference>
<dbReference type="PANTHER" id="PTHR35177">
    <property type="entry name" value="HYDROGENASE MATURATION FACTOR HYBG"/>
    <property type="match status" value="1"/>
</dbReference>
<proteinExistence type="inferred from homology"/>
<name>A0A5D0RLJ3_9RHOB</name>
<reference evidence="2 3" key="1">
    <citation type="submission" date="2019-08" db="EMBL/GenBank/DDBJ databases">
        <title>Identification of a novel species of the genus Boseongicola.</title>
        <authorList>
            <person name="Zhang X.-Q."/>
        </authorList>
    </citation>
    <scope>NUCLEOTIDE SEQUENCE [LARGE SCALE GENOMIC DNA]</scope>
    <source>
        <strain evidence="2 3">HY14</strain>
    </source>
</reference>
<sequence>MCLTVPMRIEEIDGPRARCAALGHERWAELMLVADDPPKVGDYVVIHLGFVQRTVPEAEARESHALFGEIAEALAREGRGG</sequence>
<organism evidence="2 3">
    <name type="scientific">Maritimibacter fusiformis</name>
    <dbReference type="NCBI Taxonomy" id="2603819"/>
    <lineage>
        <taxon>Bacteria</taxon>
        <taxon>Pseudomonadati</taxon>
        <taxon>Pseudomonadota</taxon>
        <taxon>Alphaproteobacteria</taxon>
        <taxon>Rhodobacterales</taxon>
        <taxon>Roseobacteraceae</taxon>
        <taxon>Maritimibacter</taxon>
    </lineage>
</organism>
<evidence type="ECO:0000313" key="2">
    <source>
        <dbReference type="EMBL" id="TYB82510.1"/>
    </source>
</evidence>
<dbReference type="PANTHER" id="PTHR35177:SF2">
    <property type="entry name" value="HYDROGENASE MATURATION FACTOR HYBG"/>
    <property type="match status" value="1"/>
</dbReference>
<dbReference type="GO" id="GO:1902670">
    <property type="term" value="F:carbon dioxide binding"/>
    <property type="evidence" value="ECO:0007669"/>
    <property type="project" value="TreeGrafter"/>
</dbReference>